<evidence type="ECO:0000313" key="1">
    <source>
        <dbReference type="EMBL" id="KAH0738542.1"/>
    </source>
</evidence>
<protein>
    <submittedName>
        <fullName evidence="1">Uncharacterized protein</fullName>
    </submittedName>
</protein>
<dbReference type="Proteomes" id="UP000826656">
    <property type="component" value="Unassembled WGS sequence"/>
</dbReference>
<dbReference type="EMBL" id="JAIVGD010000028">
    <property type="protein sequence ID" value="KAH0738542.1"/>
    <property type="molecule type" value="Genomic_DNA"/>
</dbReference>
<accession>A0ABQ7TWR2</accession>
<keyword evidence="2" id="KW-1185">Reference proteome</keyword>
<name>A0ABQ7TWR2_SOLTU</name>
<proteinExistence type="predicted"/>
<sequence length="67" mass="7961">MKEDYLSNRARTSSCRNTKQQQRLMYKIRLELVQGSYWRATKEESSTSPHFRIGFSSCFEPNALSFY</sequence>
<comment type="caution">
    <text evidence="1">The sequence shown here is derived from an EMBL/GenBank/DDBJ whole genome shotgun (WGS) entry which is preliminary data.</text>
</comment>
<evidence type="ECO:0000313" key="2">
    <source>
        <dbReference type="Proteomes" id="UP000826656"/>
    </source>
</evidence>
<gene>
    <name evidence="1" type="ORF">KY290_037247</name>
</gene>
<organism evidence="1 2">
    <name type="scientific">Solanum tuberosum</name>
    <name type="common">Potato</name>
    <dbReference type="NCBI Taxonomy" id="4113"/>
    <lineage>
        <taxon>Eukaryota</taxon>
        <taxon>Viridiplantae</taxon>
        <taxon>Streptophyta</taxon>
        <taxon>Embryophyta</taxon>
        <taxon>Tracheophyta</taxon>
        <taxon>Spermatophyta</taxon>
        <taxon>Magnoliopsida</taxon>
        <taxon>eudicotyledons</taxon>
        <taxon>Gunneridae</taxon>
        <taxon>Pentapetalae</taxon>
        <taxon>asterids</taxon>
        <taxon>lamiids</taxon>
        <taxon>Solanales</taxon>
        <taxon>Solanaceae</taxon>
        <taxon>Solanoideae</taxon>
        <taxon>Solaneae</taxon>
        <taxon>Solanum</taxon>
    </lineage>
</organism>
<reference evidence="1 2" key="1">
    <citation type="journal article" date="2021" name="bioRxiv">
        <title>Chromosome-scale and haplotype-resolved genome assembly of a tetraploid potato cultivar.</title>
        <authorList>
            <person name="Sun H."/>
            <person name="Jiao W.-B."/>
            <person name="Krause K."/>
            <person name="Campoy J.A."/>
            <person name="Goel M."/>
            <person name="Folz-Donahue K."/>
            <person name="Kukat C."/>
            <person name="Huettel B."/>
            <person name="Schneeberger K."/>
        </authorList>
    </citation>
    <scope>NUCLEOTIDE SEQUENCE [LARGE SCALE GENOMIC DNA]</scope>
    <source>
        <strain evidence="1">SolTubOtavaFocal</strain>
        <tissue evidence="1">Leaves</tissue>
    </source>
</reference>